<dbReference type="EMBL" id="JACHXR010000005">
    <property type="protein sequence ID" value="MBB3231373.1"/>
    <property type="molecule type" value="Genomic_DNA"/>
</dbReference>
<dbReference type="InterPro" id="IPR013325">
    <property type="entry name" value="RNA_pol_sigma_r2"/>
</dbReference>
<evidence type="ECO:0000256" key="2">
    <source>
        <dbReference type="ARBA" id="ARBA00023082"/>
    </source>
</evidence>
<gene>
    <name evidence="10" type="ORF">FHR97_002228</name>
</gene>
<evidence type="ECO:0000256" key="4">
    <source>
        <dbReference type="ARBA" id="ARBA00023163"/>
    </source>
</evidence>
<evidence type="ECO:0000256" key="5">
    <source>
        <dbReference type="PROSITE-ProRule" id="PRU00023"/>
    </source>
</evidence>
<organism evidence="10 11">
    <name type="scientific">Halomonas stenophila</name>
    <dbReference type="NCBI Taxonomy" id="795312"/>
    <lineage>
        <taxon>Bacteria</taxon>
        <taxon>Pseudomonadati</taxon>
        <taxon>Pseudomonadota</taxon>
        <taxon>Gammaproteobacteria</taxon>
        <taxon>Oceanospirillales</taxon>
        <taxon>Halomonadaceae</taxon>
        <taxon>Halomonas</taxon>
    </lineage>
</organism>
<comment type="function">
    <text evidence="6">Sigma factors are initiation factors that promote the attachment of RNA polymerase to specific initiation sites and are then released.</text>
</comment>
<keyword evidence="1 6" id="KW-0805">Transcription regulation</keyword>
<dbReference type="Gene3D" id="1.10.10.10">
    <property type="entry name" value="Winged helix-like DNA-binding domain superfamily/Winged helix DNA-binding domain"/>
    <property type="match status" value="2"/>
</dbReference>
<feature type="region of interest" description="Disordered" evidence="7">
    <location>
        <begin position="273"/>
        <end position="359"/>
    </location>
</feature>
<feature type="region of interest" description="Disordered" evidence="7">
    <location>
        <begin position="208"/>
        <end position="249"/>
    </location>
</feature>
<dbReference type="Gene3D" id="1.20.120.1810">
    <property type="match status" value="1"/>
</dbReference>
<comment type="caution">
    <text evidence="10">The sequence shown here is derived from an EMBL/GenBank/DDBJ whole genome shotgun (WGS) entry which is preliminary data.</text>
</comment>
<accession>A0A7W5HLQ2</accession>
<dbReference type="PANTHER" id="PTHR30603">
    <property type="entry name" value="RNA POLYMERASE SIGMA FACTOR RPO"/>
    <property type="match status" value="1"/>
</dbReference>
<keyword evidence="3 6" id="KW-0238">DNA-binding</keyword>
<feature type="compositionally biased region" description="Pro residues" evidence="7">
    <location>
        <begin position="1001"/>
        <end position="1010"/>
    </location>
</feature>
<dbReference type="InterPro" id="IPR050239">
    <property type="entry name" value="Sigma-70_RNA_pol_init_factors"/>
</dbReference>
<dbReference type="PANTHER" id="PTHR30603:SF60">
    <property type="entry name" value="RNA POLYMERASE SIGMA FACTOR RPOD"/>
    <property type="match status" value="1"/>
</dbReference>
<feature type="repeat" description="ANK" evidence="5">
    <location>
        <begin position="40"/>
        <end position="72"/>
    </location>
</feature>
<evidence type="ECO:0000313" key="11">
    <source>
        <dbReference type="Proteomes" id="UP000518892"/>
    </source>
</evidence>
<dbReference type="Pfam" id="PF12796">
    <property type="entry name" value="Ank_2"/>
    <property type="match status" value="1"/>
</dbReference>
<evidence type="ECO:0000259" key="9">
    <source>
        <dbReference type="PROSITE" id="PS00716"/>
    </source>
</evidence>
<dbReference type="GO" id="GO:0003677">
    <property type="term" value="F:DNA binding"/>
    <property type="evidence" value="ECO:0007669"/>
    <property type="project" value="UniProtKB-KW"/>
</dbReference>
<dbReference type="InterPro" id="IPR036770">
    <property type="entry name" value="Ankyrin_rpt-contain_sf"/>
</dbReference>
<dbReference type="NCBIfam" id="TIGR02937">
    <property type="entry name" value="sigma70-ECF"/>
    <property type="match status" value="1"/>
</dbReference>
<evidence type="ECO:0000313" key="10">
    <source>
        <dbReference type="EMBL" id="MBB3231373.1"/>
    </source>
</evidence>
<dbReference type="SUPFAM" id="SSF88946">
    <property type="entry name" value="Sigma2 domain of RNA polymerase sigma factors"/>
    <property type="match status" value="1"/>
</dbReference>
<dbReference type="RefSeq" id="WP_221187770.1">
    <property type="nucleotide sequence ID" value="NZ_JACHXR010000005.1"/>
</dbReference>
<dbReference type="PROSITE" id="PS00716">
    <property type="entry name" value="SIGMA70_2"/>
    <property type="match status" value="1"/>
</dbReference>
<dbReference type="Pfam" id="PF04542">
    <property type="entry name" value="Sigma70_r2"/>
    <property type="match status" value="1"/>
</dbReference>
<dbReference type="InterPro" id="IPR000943">
    <property type="entry name" value="RNA_pol_sigma70"/>
</dbReference>
<dbReference type="SMART" id="SM00248">
    <property type="entry name" value="ANK"/>
    <property type="match status" value="2"/>
</dbReference>
<keyword evidence="2 6" id="KW-0731">Sigma factor</keyword>
<dbReference type="InterPro" id="IPR002110">
    <property type="entry name" value="Ankyrin_rpt"/>
</dbReference>
<feature type="domain" description="RNA polymerase sigma-70" evidence="9">
    <location>
        <begin position="931"/>
        <end position="957"/>
    </location>
</feature>
<dbReference type="AlphaFoldDB" id="A0A7W5HLQ2"/>
<reference evidence="10 11" key="1">
    <citation type="submission" date="2020-08" db="EMBL/GenBank/DDBJ databases">
        <title>Genomic Encyclopedia of Type Strains, Phase III (KMG-III): the genomes of soil and plant-associated and newly described type strains.</title>
        <authorList>
            <person name="Whitman W."/>
        </authorList>
    </citation>
    <scope>NUCLEOTIDE SEQUENCE [LARGE SCALE GENOMIC DNA]</scope>
    <source>
        <strain evidence="10 11">CECT 7744</strain>
    </source>
</reference>
<name>A0A7W5HLQ2_9GAMM</name>
<dbReference type="InterPro" id="IPR013324">
    <property type="entry name" value="RNA_pol_sigma_r3/r4-like"/>
</dbReference>
<evidence type="ECO:0000256" key="7">
    <source>
        <dbReference type="SAM" id="MobiDB-lite"/>
    </source>
</evidence>
<dbReference type="InterPro" id="IPR036388">
    <property type="entry name" value="WH-like_DNA-bd_sf"/>
</dbReference>
<protein>
    <recommendedName>
        <fullName evidence="6">RNA polymerase sigma factor</fullName>
    </recommendedName>
</protein>
<dbReference type="CDD" id="cd06171">
    <property type="entry name" value="Sigma70_r4"/>
    <property type="match status" value="1"/>
</dbReference>
<keyword evidence="11" id="KW-1185">Reference proteome</keyword>
<keyword evidence="5" id="KW-0040">ANK repeat</keyword>
<dbReference type="Pfam" id="PF04545">
    <property type="entry name" value="Sigma70_r4"/>
    <property type="match status" value="1"/>
</dbReference>
<evidence type="ECO:0000256" key="1">
    <source>
        <dbReference type="ARBA" id="ARBA00023015"/>
    </source>
</evidence>
<dbReference type="GO" id="GO:0006352">
    <property type="term" value="P:DNA-templated transcription initiation"/>
    <property type="evidence" value="ECO:0007669"/>
    <property type="project" value="InterPro"/>
</dbReference>
<evidence type="ECO:0000256" key="3">
    <source>
        <dbReference type="ARBA" id="ARBA00023125"/>
    </source>
</evidence>
<feature type="region of interest" description="Disordered" evidence="7">
    <location>
        <begin position="975"/>
        <end position="1055"/>
    </location>
</feature>
<feature type="region of interest" description="Disordered" evidence="7">
    <location>
        <begin position="108"/>
        <end position="136"/>
    </location>
</feature>
<feature type="compositionally biased region" description="Basic and acidic residues" evidence="7">
    <location>
        <begin position="221"/>
        <end position="231"/>
    </location>
</feature>
<dbReference type="PROSITE" id="PS00715">
    <property type="entry name" value="SIGMA70_1"/>
    <property type="match status" value="1"/>
</dbReference>
<feature type="compositionally biased region" description="Polar residues" evidence="7">
    <location>
        <begin position="1033"/>
        <end position="1042"/>
    </location>
</feature>
<feature type="compositionally biased region" description="Basic and acidic residues" evidence="7">
    <location>
        <begin position="239"/>
        <end position="248"/>
    </location>
</feature>
<feature type="domain" description="RNA polymerase sigma-70" evidence="8">
    <location>
        <begin position="763"/>
        <end position="776"/>
    </location>
</feature>
<dbReference type="PROSITE" id="PS50297">
    <property type="entry name" value="ANK_REP_REGION"/>
    <property type="match status" value="1"/>
</dbReference>
<proteinExistence type="inferred from homology"/>
<dbReference type="InterPro" id="IPR007630">
    <property type="entry name" value="RNA_pol_sigma70_r4"/>
</dbReference>
<comment type="similarity">
    <text evidence="6">Belongs to the sigma-70 factor family.</text>
</comment>
<dbReference type="GO" id="GO:0016987">
    <property type="term" value="F:sigma factor activity"/>
    <property type="evidence" value="ECO:0007669"/>
    <property type="project" value="UniProtKB-KW"/>
</dbReference>
<dbReference type="Proteomes" id="UP000518892">
    <property type="component" value="Unassembled WGS sequence"/>
</dbReference>
<dbReference type="SUPFAM" id="SSF88659">
    <property type="entry name" value="Sigma3 and sigma4 domains of RNA polymerase sigma factors"/>
    <property type="match status" value="2"/>
</dbReference>
<keyword evidence="4 6" id="KW-0804">Transcription</keyword>
<dbReference type="InterPro" id="IPR007627">
    <property type="entry name" value="RNA_pol_sigma70_r2"/>
</dbReference>
<dbReference type="Gene3D" id="1.25.40.20">
    <property type="entry name" value="Ankyrin repeat-containing domain"/>
    <property type="match status" value="1"/>
</dbReference>
<feature type="compositionally biased region" description="Pro residues" evidence="7">
    <location>
        <begin position="978"/>
        <end position="991"/>
    </location>
</feature>
<evidence type="ECO:0000259" key="8">
    <source>
        <dbReference type="PROSITE" id="PS00715"/>
    </source>
</evidence>
<dbReference type="PRINTS" id="PR00046">
    <property type="entry name" value="SIGMA70FCT"/>
</dbReference>
<dbReference type="PROSITE" id="PS50088">
    <property type="entry name" value="ANK_REPEAT"/>
    <property type="match status" value="1"/>
</dbReference>
<dbReference type="InterPro" id="IPR014284">
    <property type="entry name" value="RNA_pol_sigma-70_dom"/>
</dbReference>
<sequence length="1123" mass="123371">MEEPVKKLNPLLRVAVIAGVETAVKLHIQRGDDLDARDKNGATPLMLAAARKKKRVVHLLLAAGARSTLLDLKGKSALEHAKKGGCTECIALLSESLEAFRVTNKVDSAAQAPSTEMADEPTAEDGSSGERESMLDRVEEAAAVSAPYPEGSAFTVEEQSAPIAPEPTTPKADEVNARNARLKPFTEADEPSDSLDLVAQPINVGFEDNWEEEPEAPPPESDERVHEETHSLEAASGEGESRFDELKVPRGIAEPCPVVLALKVEYKDTPEALATHGSDKVYAKPPLPLVKPEPVDEVDAPPATLSPGDEPPDPGFGDSCEVGSEAVTSDCDETIANEARVPRASPSTSDSRLDEPVESTAIVGPSSMSSTIKIEKQDASVEPTSPRDNEVLTKNYRPFVSHESVVKGKEASNAIDLDVDTLDFGFEDDWEEEPEAVAPEGNKAVAEDIRVLHEAIGRHKAIDSDEDWDDIDLFLPNRAPPFIRNSGKNGALRDLLFRALREGSVPEDTLTKACLKKDNSHDEEAERLLTFVLGDLGAVIDNVLDMGEPPFLGDPTIDEEYELSEAYDFAEDLASGKNEPLRFYVKSLKGKLLDAEEEISLARTIEEANTDALEALSCWPSGLASVFEAADRVARGEADVEMFSSGPEPSEECEANLVDVRMDDESEYVELDPAAARFVTAISEAKSLGNDSQRIRSSLATAALSQDFLIELAKNTEEDSNGADFAFALQRQSTARERMILSNLRLAFSIAKKYRWSGLPFDDLVQEGNIGLMKAVERYDWRKGFRFSTYATWWIRQQITRAIADKERVVRVPVHLHADARKILRERKEFEDRTGHPEAEKETSRRTGIPLDKVRFLLNTFADIASLDDTNHDLWLSPLESLPDSKPSDPALAVEATSLRTTLLYMIRELDERSEKVITLRFGLEGEEAMTLEEVGRGFDVTRERIRQIESKALKKLSSPSRKEKLSVYMGEDFEFPSPAPTVPRESPAPPSARKTARKVAPPPPTPTAPHEPSEAPSSRKATREVVEVPLLRQSTFRATPQSHEKPTSSKSPAEAISARHEEELSFLLEEARAMGLSVEDSRSEGGQVLVSLPAQPDVQVRKIIRRMTAAGFTLLFGTTYIR</sequence>
<evidence type="ECO:0000256" key="6">
    <source>
        <dbReference type="RuleBase" id="RU362124"/>
    </source>
</evidence>
<dbReference type="SUPFAM" id="SSF48403">
    <property type="entry name" value="Ankyrin repeat"/>
    <property type="match status" value="1"/>
</dbReference>